<sequence>MRKFESQVQLIKYKVLKDIIERTINGTFVESRYKMPKEILSSDEPLTRCCIYKEREIVSQRIDVAADPLNDDECVINILSIACDECPVKRFQITEACRGCLAHKCIQVCPRDAIIIENGRAVIDQKKCIECGRCKDACPFNAVSDVMRPCKKACGSKAIKIREDKKADIDRDKCTSCGACAYKCPFGAISDRSEIIPIVKSLESYKKYKKQKVYAVVAPAIASQYHAQAGQIIAAIKKMGFSDVIEAALGADIVAYHESLEFAERVGKNGEVCMMTSCCPAFVEHVRKNHPAVAEHLSTMVSPMVAIARFIRKTDEDCKIVFIGPCTAKKEEARVEELKDAVDYVMTFEELEAMIDAYNIVVEECEAEPMENASPFGRVFARSSGVKDAVVQAIKEEGLTDMEFKPLVCNGIDEIDKALMLLKLGKLPYNFIEGMACKGGCMNGPGSLTHEPRDQKLIDKYAEQSVEGTIKEALRVIDLNGVKLHRKYGK</sequence>
<evidence type="ECO:0000256" key="1">
    <source>
        <dbReference type="ARBA" id="ARBA00022723"/>
    </source>
</evidence>
<dbReference type="GO" id="GO:0046872">
    <property type="term" value="F:metal ion binding"/>
    <property type="evidence" value="ECO:0007669"/>
    <property type="project" value="UniProtKB-KW"/>
</dbReference>
<gene>
    <name evidence="5" type="ORF">DBY38_00770</name>
</gene>
<evidence type="ECO:0000256" key="3">
    <source>
        <dbReference type="ARBA" id="ARBA00023014"/>
    </source>
</evidence>
<feature type="domain" description="4Fe-4S ferredoxin-type" evidence="4">
    <location>
        <begin position="165"/>
        <end position="194"/>
    </location>
</feature>
<feature type="domain" description="4Fe-4S ferredoxin-type" evidence="4">
    <location>
        <begin position="119"/>
        <end position="149"/>
    </location>
</feature>
<dbReference type="SUPFAM" id="SSF54862">
    <property type="entry name" value="4Fe-4S ferredoxins"/>
    <property type="match status" value="1"/>
</dbReference>
<proteinExistence type="predicted"/>
<evidence type="ECO:0000259" key="4">
    <source>
        <dbReference type="PROSITE" id="PS51379"/>
    </source>
</evidence>
<dbReference type="SUPFAM" id="SSF53920">
    <property type="entry name" value="Fe-only hydrogenase"/>
    <property type="match status" value="1"/>
</dbReference>
<reference evidence="5 6" key="1">
    <citation type="submission" date="2018-03" db="EMBL/GenBank/DDBJ databases">
        <title>The uncultured portion of the human microbiome is neutrally assembled.</title>
        <authorList>
            <person name="Jeraldo P."/>
            <person name="Boardman L."/>
            <person name="White B.A."/>
            <person name="Nelson H."/>
            <person name="Goldenfeld N."/>
            <person name="Chia N."/>
        </authorList>
    </citation>
    <scope>NUCLEOTIDE SEQUENCE [LARGE SCALE GENOMIC DNA]</scope>
    <source>
        <strain evidence="5">CIM:MAG 903</strain>
    </source>
</reference>
<dbReference type="NCBIfam" id="TIGR04105">
    <property type="entry name" value="FeFe_hydrog_B1"/>
    <property type="match status" value="1"/>
</dbReference>
<dbReference type="InterPro" id="IPR027631">
    <property type="entry name" value="Mono_FeFe_hydrog"/>
</dbReference>
<dbReference type="Gene3D" id="3.40.950.10">
    <property type="entry name" value="Fe-only Hydrogenase (Larger Subunit), Chain L, domain 3"/>
    <property type="match status" value="1"/>
</dbReference>
<evidence type="ECO:0000256" key="2">
    <source>
        <dbReference type="ARBA" id="ARBA00023004"/>
    </source>
</evidence>
<dbReference type="Pfam" id="PF00037">
    <property type="entry name" value="Fer4"/>
    <property type="match status" value="2"/>
</dbReference>
<dbReference type="EMBL" id="QAMZ01000004">
    <property type="protein sequence ID" value="PWL55684.1"/>
    <property type="molecule type" value="Genomic_DNA"/>
</dbReference>
<dbReference type="PROSITE" id="PS51379">
    <property type="entry name" value="4FE4S_FER_2"/>
    <property type="match status" value="3"/>
</dbReference>
<accession>A0A316MBK6</accession>
<dbReference type="PANTHER" id="PTHR11615">
    <property type="entry name" value="NITRATE, FORMATE, IRON DEHYDROGENASE"/>
    <property type="match status" value="1"/>
</dbReference>
<dbReference type="Gene3D" id="3.30.70.20">
    <property type="match status" value="2"/>
</dbReference>
<protein>
    <submittedName>
        <fullName evidence="5">Ferredoxin</fullName>
    </submittedName>
</protein>
<dbReference type="InterPro" id="IPR009016">
    <property type="entry name" value="Fe_hydrogenase"/>
</dbReference>
<keyword evidence="3" id="KW-0411">Iron-sulfur</keyword>
<dbReference type="Proteomes" id="UP000246114">
    <property type="component" value="Unassembled WGS sequence"/>
</dbReference>
<dbReference type="AlphaFoldDB" id="A0A316MBK6"/>
<evidence type="ECO:0000313" key="5">
    <source>
        <dbReference type="EMBL" id="PWL55684.1"/>
    </source>
</evidence>
<feature type="domain" description="4Fe-4S ferredoxin-type" evidence="4">
    <location>
        <begin position="89"/>
        <end position="118"/>
    </location>
</feature>
<organism evidence="5 6">
    <name type="scientific">Clostridium cadaveris</name>
    <dbReference type="NCBI Taxonomy" id="1529"/>
    <lineage>
        <taxon>Bacteria</taxon>
        <taxon>Bacillati</taxon>
        <taxon>Bacillota</taxon>
        <taxon>Clostridia</taxon>
        <taxon>Eubacteriales</taxon>
        <taxon>Clostridiaceae</taxon>
        <taxon>Clostridium</taxon>
    </lineage>
</organism>
<dbReference type="InterPro" id="IPR017900">
    <property type="entry name" value="4Fe4S_Fe_S_CS"/>
</dbReference>
<keyword evidence="1" id="KW-0479">Metal-binding</keyword>
<dbReference type="InterPro" id="IPR004108">
    <property type="entry name" value="Fe_hydrogenase_lsu_C"/>
</dbReference>
<keyword evidence="2" id="KW-0408">Iron</keyword>
<dbReference type="InterPro" id="IPR050340">
    <property type="entry name" value="Cytosolic_Fe-S_CAF"/>
</dbReference>
<name>A0A316MBK6_9CLOT</name>
<comment type="caution">
    <text evidence="5">The sequence shown here is derived from an EMBL/GenBank/DDBJ whole genome shotgun (WGS) entry which is preliminary data.</text>
</comment>
<dbReference type="InterPro" id="IPR017896">
    <property type="entry name" value="4Fe4S_Fe-S-bd"/>
</dbReference>
<evidence type="ECO:0000313" key="6">
    <source>
        <dbReference type="Proteomes" id="UP000246114"/>
    </source>
</evidence>
<dbReference type="GO" id="GO:0051536">
    <property type="term" value="F:iron-sulfur cluster binding"/>
    <property type="evidence" value="ECO:0007669"/>
    <property type="project" value="UniProtKB-KW"/>
</dbReference>
<dbReference type="Pfam" id="PF02906">
    <property type="entry name" value="Fe_hyd_lg_C"/>
    <property type="match status" value="1"/>
</dbReference>
<dbReference type="PROSITE" id="PS00198">
    <property type="entry name" value="4FE4S_FER_1"/>
    <property type="match status" value="1"/>
</dbReference>